<dbReference type="AlphaFoldDB" id="A0A016QR70"/>
<evidence type="ECO:0000313" key="1">
    <source>
        <dbReference type="EMBL" id="EYB68279.1"/>
    </source>
</evidence>
<dbReference type="STRING" id="1476583.DEIPH_ctg025orf0139"/>
<comment type="caution">
    <text evidence="1">The sequence shown here is derived from an EMBL/GenBank/DDBJ whole genome shotgun (WGS) entry which is preliminary data.</text>
</comment>
<sequence>MALVLGLSLKGAAFAGGANGPTAWLGNRVDVAQTAFCRVNRCRLESVRQNTEAYEGWHDGTHHIYRLRGGERLEVAVRPGGWISNAFLFFPNPPTLNGRAAITPGGHRLAAEFLSAVTGRWFSAGAVAACDRAGQAALARDPDVYGPPEALSRWTTPAGLPYRARCGVTWQLGVWAGWQQA</sequence>
<dbReference type="PATRIC" id="fig|1476583.3.peg.1627"/>
<protein>
    <submittedName>
        <fullName evidence="1">Uncharacterized protein</fullName>
    </submittedName>
</protein>
<dbReference type="Proteomes" id="UP000020492">
    <property type="component" value="Unassembled WGS sequence"/>
</dbReference>
<dbReference type="EMBL" id="JHAC01000025">
    <property type="protein sequence ID" value="EYB68279.1"/>
    <property type="molecule type" value="Genomic_DNA"/>
</dbReference>
<reference evidence="1 2" key="1">
    <citation type="submission" date="2014-03" db="EMBL/GenBank/DDBJ databases">
        <title>Draft genome sequence of Deinococcus phoenicis 1P10ME.</title>
        <authorList>
            <person name="Stepanov V.G."/>
            <person name="Vaishampayan P."/>
            <person name="Venkateswaran K."/>
            <person name="Fox G.E."/>
        </authorList>
    </citation>
    <scope>NUCLEOTIDE SEQUENCE [LARGE SCALE GENOMIC DNA]</scope>
    <source>
        <strain evidence="1 2">1P10ME</strain>
    </source>
</reference>
<evidence type="ECO:0000313" key="2">
    <source>
        <dbReference type="Proteomes" id="UP000020492"/>
    </source>
</evidence>
<organism evidence="1 2">
    <name type="scientific">Deinococcus phoenicis</name>
    <dbReference type="NCBI Taxonomy" id="1476583"/>
    <lineage>
        <taxon>Bacteria</taxon>
        <taxon>Thermotogati</taxon>
        <taxon>Deinococcota</taxon>
        <taxon>Deinococci</taxon>
        <taxon>Deinococcales</taxon>
        <taxon>Deinococcaceae</taxon>
        <taxon>Deinococcus</taxon>
    </lineage>
</organism>
<gene>
    <name evidence="1" type="ORF">DEIPH_ctg025orf0139</name>
</gene>
<name>A0A016QR70_9DEIO</name>
<keyword evidence="2" id="KW-1185">Reference proteome</keyword>
<accession>A0A016QR70</accession>
<proteinExistence type="predicted"/>